<protein>
    <submittedName>
        <fullName evidence="1">Uncharacterized protein</fullName>
    </submittedName>
</protein>
<dbReference type="AlphaFoldDB" id="A0A0D8L1H2"/>
<name>A0A0D8L1H2_MORMO</name>
<organism evidence="1 2">
    <name type="scientific">Morganella morganii</name>
    <name type="common">Proteus morganii</name>
    <dbReference type="NCBI Taxonomy" id="582"/>
    <lineage>
        <taxon>Bacteria</taxon>
        <taxon>Pseudomonadati</taxon>
        <taxon>Pseudomonadota</taxon>
        <taxon>Gammaproteobacteria</taxon>
        <taxon>Enterobacterales</taxon>
        <taxon>Morganellaceae</taxon>
        <taxon>Morganella</taxon>
    </lineage>
</organism>
<comment type="caution">
    <text evidence="1">The sequence shown here is derived from an EMBL/GenBank/DDBJ whole genome shotgun (WGS) entry which is preliminary data.</text>
</comment>
<dbReference type="EMBL" id="JZSH01000642">
    <property type="protein sequence ID" value="KJF75554.1"/>
    <property type="molecule type" value="Genomic_DNA"/>
</dbReference>
<dbReference type="PATRIC" id="fig|582.24.peg.7246"/>
<proteinExistence type="predicted"/>
<evidence type="ECO:0000313" key="1">
    <source>
        <dbReference type="EMBL" id="KJF75554.1"/>
    </source>
</evidence>
<accession>A0A0D8L1H2</accession>
<dbReference type="Proteomes" id="UP000032582">
    <property type="component" value="Unassembled WGS sequence"/>
</dbReference>
<gene>
    <name evidence="1" type="ORF">UA45_22845</name>
</gene>
<evidence type="ECO:0000313" key="2">
    <source>
        <dbReference type="Proteomes" id="UP000032582"/>
    </source>
</evidence>
<dbReference type="Gene3D" id="1.20.5.1040">
    <property type="entry name" value="Sensor protein qsec"/>
    <property type="match status" value="1"/>
</dbReference>
<reference evidence="1 2" key="1">
    <citation type="submission" date="2015-02" db="EMBL/GenBank/DDBJ databases">
        <title>Whole genome shotgun sequencing of cultured foodborne pathogen.</title>
        <authorList>
            <person name="Timme R."/>
            <person name="Allard M.W."/>
            <person name="Strain E."/>
            <person name="Evans P.S."/>
            <person name="Brown E."/>
        </authorList>
    </citation>
    <scope>NUCLEOTIDE SEQUENCE [LARGE SCALE GENOMIC DNA]</scope>
    <source>
        <strain evidence="1 2">GCSL-TSO-24</strain>
    </source>
</reference>
<sequence>MKTYSLRLRLGGLLLLLTLLTWGIASLFAWMQTTKSINELFDTQQMAFAKRLSVLPSGLNFRRPLLKKPKNALRQPRKAG</sequence>